<organism evidence="1 2">
    <name type="scientific">Bacteroides fluxus YIT 12057</name>
    <dbReference type="NCBI Taxonomy" id="763034"/>
    <lineage>
        <taxon>Bacteria</taxon>
        <taxon>Pseudomonadati</taxon>
        <taxon>Bacteroidota</taxon>
        <taxon>Bacteroidia</taxon>
        <taxon>Bacteroidales</taxon>
        <taxon>Bacteroidaceae</taxon>
        <taxon>Bacteroides</taxon>
    </lineage>
</organism>
<dbReference type="AlphaFoldDB" id="F3PSD5"/>
<dbReference type="HOGENOM" id="CLU_3265649_0_0_10"/>
<dbReference type="EMBL" id="AFBN01000028">
    <property type="protein sequence ID" value="EGF57589.1"/>
    <property type="molecule type" value="Genomic_DNA"/>
</dbReference>
<evidence type="ECO:0000313" key="1">
    <source>
        <dbReference type="EMBL" id="EGF57589.1"/>
    </source>
</evidence>
<comment type="caution">
    <text evidence="1">The sequence shown here is derived from an EMBL/GenBank/DDBJ whole genome shotgun (WGS) entry which is preliminary data.</text>
</comment>
<proteinExistence type="predicted"/>
<accession>F3PSD5</accession>
<gene>
    <name evidence="1" type="ORF">HMPREF9446_01669</name>
</gene>
<keyword evidence="2" id="KW-1185">Reference proteome</keyword>
<sequence length="41" mass="4764">MRYFFFTDMKKESHICAQSQTADAKIMKNRCSGNEKPIFCG</sequence>
<dbReference type="Proteomes" id="UP000003416">
    <property type="component" value="Unassembled WGS sequence"/>
</dbReference>
<reference evidence="1 2" key="1">
    <citation type="submission" date="2011-02" db="EMBL/GenBank/DDBJ databases">
        <authorList>
            <person name="Weinstock G."/>
            <person name="Sodergren E."/>
            <person name="Clifton S."/>
            <person name="Fulton L."/>
            <person name="Fulton B."/>
            <person name="Courtney L."/>
            <person name="Fronick C."/>
            <person name="Harrison M."/>
            <person name="Strong C."/>
            <person name="Farmer C."/>
            <person name="Delahaunty K."/>
            <person name="Markovic C."/>
            <person name="Hall O."/>
            <person name="Minx P."/>
            <person name="Tomlinson C."/>
            <person name="Mitreva M."/>
            <person name="Hou S."/>
            <person name="Chen J."/>
            <person name="Wollam A."/>
            <person name="Pepin K.H."/>
            <person name="Johnson M."/>
            <person name="Bhonagiri V."/>
            <person name="Zhang X."/>
            <person name="Suruliraj S."/>
            <person name="Warren W."/>
            <person name="Chinwalla A."/>
            <person name="Mardis E.R."/>
            <person name="Wilson R.K."/>
        </authorList>
    </citation>
    <scope>NUCLEOTIDE SEQUENCE [LARGE SCALE GENOMIC DNA]</scope>
    <source>
        <strain evidence="1 2">YIT 12057</strain>
    </source>
</reference>
<protein>
    <submittedName>
        <fullName evidence="1">Uncharacterized protein</fullName>
    </submittedName>
</protein>
<evidence type="ECO:0000313" key="2">
    <source>
        <dbReference type="Proteomes" id="UP000003416"/>
    </source>
</evidence>
<name>F3PSD5_9BACE</name>